<dbReference type="Pfam" id="PF00462">
    <property type="entry name" value="Glutaredoxin"/>
    <property type="match status" value="1"/>
</dbReference>
<gene>
    <name evidence="7" type="primary">grxC</name>
    <name evidence="7" type="ORF">ENSA5_39310</name>
</gene>
<dbReference type="EMBL" id="PVNK01000170">
    <property type="protein sequence ID" value="PRP95466.1"/>
    <property type="molecule type" value="Genomic_DNA"/>
</dbReference>
<dbReference type="GO" id="GO:0045454">
    <property type="term" value="P:cell redox homeostasis"/>
    <property type="evidence" value="ECO:0007669"/>
    <property type="project" value="InterPro"/>
</dbReference>
<proteinExistence type="inferred from homology"/>
<dbReference type="InterPro" id="IPR002109">
    <property type="entry name" value="Glutaredoxin"/>
</dbReference>
<evidence type="ECO:0000259" key="6">
    <source>
        <dbReference type="Pfam" id="PF00462"/>
    </source>
</evidence>
<evidence type="ECO:0000256" key="3">
    <source>
        <dbReference type="ARBA" id="ARBA00022982"/>
    </source>
</evidence>
<evidence type="ECO:0000256" key="1">
    <source>
        <dbReference type="ARBA" id="ARBA00007787"/>
    </source>
</evidence>
<keyword evidence="2" id="KW-0813">Transport</keyword>
<dbReference type="PRINTS" id="PR00160">
    <property type="entry name" value="GLUTAREDOXIN"/>
</dbReference>
<dbReference type="OrthoDB" id="9814618at2"/>
<evidence type="ECO:0000313" key="7">
    <source>
        <dbReference type="EMBL" id="PRP95466.1"/>
    </source>
</evidence>
<accession>A0A2S9XRI7</accession>
<evidence type="ECO:0000256" key="5">
    <source>
        <dbReference type="ARBA" id="ARBA00023284"/>
    </source>
</evidence>
<evidence type="ECO:0000256" key="2">
    <source>
        <dbReference type="ARBA" id="ARBA00022448"/>
    </source>
</evidence>
<reference evidence="7 8" key="1">
    <citation type="submission" date="2018-03" db="EMBL/GenBank/DDBJ databases">
        <title>Draft Genome Sequences of the Obligatory Marine Myxobacteria Enhygromyxa salina SWB005.</title>
        <authorList>
            <person name="Poehlein A."/>
            <person name="Moghaddam J.A."/>
            <person name="Harms H."/>
            <person name="Alanjari M."/>
            <person name="Koenig G.M."/>
            <person name="Daniel R."/>
            <person name="Schaeberle T.F."/>
        </authorList>
    </citation>
    <scope>NUCLEOTIDE SEQUENCE [LARGE SCALE GENOMIC DNA]</scope>
    <source>
        <strain evidence="7 8">SWB005</strain>
    </source>
</reference>
<dbReference type="CDD" id="cd03418">
    <property type="entry name" value="GRX_GRXb_1_3_like"/>
    <property type="match status" value="1"/>
</dbReference>
<dbReference type="InterPro" id="IPR011900">
    <property type="entry name" value="GRX_bact"/>
</dbReference>
<keyword evidence="5" id="KW-0676">Redox-active center</keyword>
<dbReference type="PANTHER" id="PTHR46679">
    <property type="match status" value="1"/>
</dbReference>
<evidence type="ECO:0000256" key="4">
    <source>
        <dbReference type="ARBA" id="ARBA00023157"/>
    </source>
</evidence>
<dbReference type="InterPro" id="IPR036249">
    <property type="entry name" value="Thioredoxin-like_sf"/>
</dbReference>
<dbReference type="PROSITE" id="PS00195">
    <property type="entry name" value="GLUTAREDOXIN_1"/>
    <property type="match status" value="1"/>
</dbReference>
<name>A0A2S9XRI7_9BACT</name>
<dbReference type="InterPro" id="IPR014025">
    <property type="entry name" value="Glutaredoxin_subgr"/>
</dbReference>
<dbReference type="InterPro" id="IPR011767">
    <property type="entry name" value="GLR_AS"/>
</dbReference>
<dbReference type="PANTHER" id="PTHR46679:SF1">
    <property type="entry name" value="GLUTAREDOXIN-2, MITOCHONDRIAL"/>
    <property type="match status" value="1"/>
</dbReference>
<sequence length="94" mass="10385">MAGRPFPLPDAFDGDVVVYLTPWCPYCVRARRLLDQRGIAYEIFDVSGNSEARQWLARNTGQRTVPQIFIKGRSVGGFDELAELDARGGLPAAT</sequence>
<dbReference type="RefSeq" id="WP_106393238.1">
    <property type="nucleotide sequence ID" value="NZ_PVNK01000170.1"/>
</dbReference>
<protein>
    <submittedName>
        <fullName evidence="7">Glutaredoxin-3</fullName>
    </submittedName>
</protein>
<keyword evidence="8" id="KW-1185">Reference proteome</keyword>
<dbReference type="SUPFAM" id="SSF52833">
    <property type="entry name" value="Thioredoxin-like"/>
    <property type="match status" value="1"/>
</dbReference>
<comment type="similarity">
    <text evidence="1">Belongs to the glutaredoxin family.</text>
</comment>
<organism evidence="7 8">
    <name type="scientific">Enhygromyxa salina</name>
    <dbReference type="NCBI Taxonomy" id="215803"/>
    <lineage>
        <taxon>Bacteria</taxon>
        <taxon>Pseudomonadati</taxon>
        <taxon>Myxococcota</taxon>
        <taxon>Polyangia</taxon>
        <taxon>Nannocystales</taxon>
        <taxon>Nannocystaceae</taxon>
        <taxon>Enhygromyxa</taxon>
    </lineage>
</organism>
<dbReference type="PROSITE" id="PS51354">
    <property type="entry name" value="GLUTAREDOXIN_2"/>
    <property type="match status" value="1"/>
</dbReference>
<dbReference type="AlphaFoldDB" id="A0A2S9XRI7"/>
<keyword evidence="3" id="KW-0249">Electron transport</keyword>
<dbReference type="GO" id="GO:0015035">
    <property type="term" value="F:protein-disulfide reductase activity"/>
    <property type="evidence" value="ECO:0007669"/>
    <property type="project" value="TreeGrafter"/>
</dbReference>
<dbReference type="Proteomes" id="UP000237968">
    <property type="component" value="Unassembled WGS sequence"/>
</dbReference>
<comment type="caution">
    <text evidence="7">The sequence shown here is derived from an EMBL/GenBank/DDBJ whole genome shotgun (WGS) entry which is preliminary data.</text>
</comment>
<dbReference type="Gene3D" id="3.40.30.10">
    <property type="entry name" value="Glutaredoxin"/>
    <property type="match status" value="1"/>
</dbReference>
<evidence type="ECO:0000313" key="8">
    <source>
        <dbReference type="Proteomes" id="UP000237968"/>
    </source>
</evidence>
<keyword evidence="4" id="KW-1015">Disulfide bond</keyword>
<feature type="domain" description="Glutaredoxin" evidence="6">
    <location>
        <begin position="16"/>
        <end position="75"/>
    </location>
</feature>